<evidence type="ECO:0000256" key="4">
    <source>
        <dbReference type="ARBA" id="ARBA00022723"/>
    </source>
</evidence>
<keyword evidence="6" id="KW-0067">ATP-binding</keyword>
<dbReference type="PROSITE" id="PS01229">
    <property type="entry name" value="COF_2"/>
    <property type="match status" value="1"/>
</dbReference>
<dbReference type="NCBIfam" id="TIGR01525">
    <property type="entry name" value="ATPase-IB_hvy"/>
    <property type="match status" value="1"/>
</dbReference>
<dbReference type="InterPro" id="IPR044492">
    <property type="entry name" value="P_typ_ATPase_HD_dom"/>
</dbReference>
<feature type="transmembrane region" description="Helical" evidence="10">
    <location>
        <begin position="151"/>
        <end position="169"/>
    </location>
</feature>
<dbReference type="SFLD" id="SFLDG00002">
    <property type="entry name" value="C1.7:_P-type_atpase_like"/>
    <property type="match status" value="1"/>
</dbReference>
<dbReference type="SUPFAM" id="SSF56784">
    <property type="entry name" value="HAD-like"/>
    <property type="match status" value="1"/>
</dbReference>
<feature type="transmembrane region" description="Helical" evidence="10">
    <location>
        <begin position="354"/>
        <end position="374"/>
    </location>
</feature>
<dbReference type="PROSITE" id="PS00154">
    <property type="entry name" value="ATPASE_E1_E2"/>
    <property type="match status" value="1"/>
</dbReference>
<dbReference type="Proteomes" id="UP001149411">
    <property type="component" value="Unassembled WGS sequence"/>
</dbReference>
<dbReference type="Gene3D" id="3.40.1110.10">
    <property type="entry name" value="Calcium-transporting ATPase, cytoplasmic domain N"/>
    <property type="match status" value="1"/>
</dbReference>
<dbReference type="GO" id="GO:0016887">
    <property type="term" value="F:ATP hydrolysis activity"/>
    <property type="evidence" value="ECO:0007669"/>
    <property type="project" value="InterPro"/>
</dbReference>
<evidence type="ECO:0000313" key="13">
    <source>
        <dbReference type="Proteomes" id="UP001149411"/>
    </source>
</evidence>
<dbReference type="InterPro" id="IPR027256">
    <property type="entry name" value="P-typ_ATPase_IB"/>
</dbReference>
<comment type="similarity">
    <text evidence="2">Belongs to the cation transport ATPase (P-type) (TC 3.A.3) family. Type IB subfamily.</text>
</comment>
<dbReference type="GO" id="GO:0016020">
    <property type="term" value="C:membrane"/>
    <property type="evidence" value="ECO:0007669"/>
    <property type="project" value="UniProtKB-SubCell"/>
</dbReference>
<evidence type="ECO:0000259" key="11">
    <source>
        <dbReference type="PROSITE" id="PS50846"/>
    </source>
</evidence>
<comment type="subcellular location">
    <subcellularLocation>
        <location evidence="1">Membrane</location>
        <topology evidence="1">Multi-pass membrane protein</topology>
    </subcellularLocation>
</comment>
<comment type="caution">
    <text evidence="12">The sequence shown here is derived from an EMBL/GenBank/DDBJ whole genome shotgun (WGS) entry which is preliminary data.</text>
</comment>
<dbReference type="InterPro" id="IPR059000">
    <property type="entry name" value="ATPase_P-type_domA"/>
</dbReference>
<evidence type="ECO:0000256" key="10">
    <source>
        <dbReference type="SAM" id="Phobius"/>
    </source>
</evidence>
<dbReference type="InterPro" id="IPR001757">
    <property type="entry name" value="P_typ_ATPase"/>
</dbReference>
<keyword evidence="9 10" id="KW-0472">Membrane</keyword>
<accession>A0A9Q4C4P2</accession>
<feature type="domain" description="HMA" evidence="11">
    <location>
        <begin position="9"/>
        <end position="74"/>
    </location>
</feature>
<dbReference type="GO" id="GO:0046872">
    <property type="term" value="F:metal ion binding"/>
    <property type="evidence" value="ECO:0007669"/>
    <property type="project" value="UniProtKB-KW"/>
</dbReference>
<evidence type="ECO:0000256" key="8">
    <source>
        <dbReference type="ARBA" id="ARBA00022989"/>
    </source>
</evidence>
<dbReference type="Gene3D" id="3.30.70.100">
    <property type="match status" value="1"/>
</dbReference>
<dbReference type="SUPFAM" id="SSF55008">
    <property type="entry name" value="HMA, heavy metal-associated domain"/>
    <property type="match status" value="1"/>
</dbReference>
<dbReference type="InterPro" id="IPR023214">
    <property type="entry name" value="HAD_sf"/>
</dbReference>
<dbReference type="InterPro" id="IPR023298">
    <property type="entry name" value="ATPase_P-typ_TM_dom_sf"/>
</dbReference>
<gene>
    <name evidence="12" type="ORF">EGH25_02725</name>
</gene>
<sequence length="749" mass="78638">MENGENAKEAVSVQVPDMDCPSCVEKVTGSLDNVDGVVSCEASPTRGVVEVVHGGDVTMEEITQAVESVGYTVGTDESVEDETGILRGRGGVRILLSGVFLASGIATKLLLSGSPVAYGFTVSDLLFLSAVALGGKGILRGGYYSAKSLSLDMDFLMASAILSAVTASLITGESLYFEAATLAVLFSVAELLEEYSVDRTRDSLRELMELSPDEATVRRDGGKETVPADEVEKGDIVVVEPGEKIPRDGVVVEGESTVNQSPITGESVPVEKEEGDDVYAGTLNEAGYFELEVTGESGDDTLSRIVEMVEEAESKKTDRENFVERFSSYYTPIMVGIAILVASVPPLLLSRPWVPWFVNGITMLVLACPCAFVVSTPVSVVSGITSAAKNGVLIKGGNYLEAMGEIDAVAMDKTGTLTKGELRVTDVVPLNGKTEEDVLRCARGIESRSEHPIGEAIVETAEEKGIEGGKVSGFESVTGKGVTATVGGVKHHAGKPGFLTEKGFDLGHVHAATDGDGELSDRTRSLCERKDCLSLVEDVVPELQSEGKTVIVVSDDEEIEGVIAVADVVRDGAAWTVGRLRELGVERVVMLTGDNEGTARAIADEVGTDDYRAELLPDEKVDAIEELQDEVGTVAMVGDGVNDAPSLATADVGVAMGAAGTDTAIETADIALMSDSIRRLPYLYGLSRKANSVIRQNIVSSLGAKLVLAAGVPLGFVGVAVAVIAGDVGMTVAVTSNAMRLSRTRPDEE</sequence>
<keyword evidence="8 10" id="KW-1133">Transmembrane helix</keyword>
<dbReference type="InterPro" id="IPR023299">
    <property type="entry name" value="ATPase_P-typ_cyto_dom_N"/>
</dbReference>
<evidence type="ECO:0000256" key="2">
    <source>
        <dbReference type="ARBA" id="ARBA00006024"/>
    </source>
</evidence>
<dbReference type="Pfam" id="PF00702">
    <property type="entry name" value="Hydrolase"/>
    <property type="match status" value="1"/>
</dbReference>
<dbReference type="EMBL" id="RKLV01000002">
    <property type="protein sequence ID" value="MCX2818266.1"/>
    <property type="molecule type" value="Genomic_DNA"/>
</dbReference>
<dbReference type="InterPro" id="IPR051014">
    <property type="entry name" value="Cation_Transport_ATPase_IB"/>
</dbReference>
<dbReference type="GO" id="GO:0005524">
    <property type="term" value="F:ATP binding"/>
    <property type="evidence" value="ECO:0007669"/>
    <property type="project" value="UniProtKB-KW"/>
</dbReference>
<dbReference type="SFLD" id="SFLDF00027">
    <property type="entry name" value="p-type_atpase"/>
    <property type="match status" value="1"/>
</dbReference>
<dbReference type="SUPFAM" id="SSF81653">
    <property type="entry name" value="Calcium ATPase, transduction domain A"/>
    <property type="match status" value="1"/>
</dbReference>
<keyword evidence="3 10" id="KW-0812">Transmembrane</keyword>
<name>A0A9Q4C4P2_9EURY</name>
<dbReference type="InterPro" id="IPR006121">
    <property type="entry name" value="HMA_dom"/>
</dbReference>
<evidence type="ECO:0000256" key="7">
    <source>
        <dbReference type="ARBA" id="ARBA00022967"/>
    </source>
</evidence>
<evidence type="ECO:0000256" key="5">
    <source>
        <dbReference type="ARBA" id="ARBA00022741"/>
    </source>
</evidence>
<dbReference type="InterPro" id="IPR036412">
    <property type="entry name" value="HAD-like_sf"/>
</dbReference>
<dbReference type="Pfam" id="PF00403">
    <property type="entry name" value="HMA"/>
    <property type="match status" value="1"/>
</dbReference>
<dbReference type="Pfam" id="PF00122">
    <property type="entry name" value="E1-E2_ATPase"/>
    <property type="match status" value="1"/>
</dbReference>
<evidence type="ECO:0000256" key="6">
    <source>
        <dbReference type="ARBA" id="ARBA00022840"/>
    </source>
</evidence>
<dbReference type="FunFam" id="2.70.150.10:FF:000002">
    <property type="entry name" value="Copper-transporting ATPase 1, putative"/>
    <property type="match status" value="1"/>
</dbReference>
<evidence type="ECO:0000313" key="12">
    <source>
        <dbReference type="EMBL" id="MCX2818266.1"/>
    </source>
</evidence>
<evidence type="ECO:0000256" key="3">
    <source>
        <dbReference type="ARBA" id="ARBA00022692"/>
    </source>
</evidence>
<dbReference type="AlphaFoldDB" id="A0A9Q4C4P2"/>
<dbReference type="SUPFAM" id="SSF81665">
    <property type="entry name" value="Calcium ATPase, transmembrane domain M"/>
    <property type="match status" value="1"/>
</dbReference>
<dbReference type="SFLD" id="SFLDS00003">
    <property type="entry name" value="Haloacid_Dehalogenase"/>
    <property type="match status" value="1"/>
</dbReference>
<dbReference type="PANTHER" id="PTHR48085">
    <property type="entry name" value="CADMIUM/ZINC-TRANSPORTING ATPASE HMA2-RELATED"/>
    <property type="match status" value="1"/>
</dbReference>
<dbReference type="PRINTS" id="PR00941">
    <property type="entry name" value="CDATPASE"/>
</dbReference>
<dbReference type="RefSeq" id="WP_266086009.1">
    <property type="nucleotide sequence ID" value="NZ_RKLV01000002.1"/>
</dbReference>
<feature type="transmembrane region" description="Helical" evidence="10">
    <location>
        <begin position="706"/>
        <end position="726"/>
    </location>
</feature>
<feature type="transmembrane region" description="Helical" evidence="10">
    <location>
        <begin position="94"/>
        <end position="111"/>
    </location>
</feature>
<organism evidence="12 13">
    <name type="scientific">Halorutilus salinus</name>
    <dbReference type="NCBI Taxonomy" id="2487751"/>
    <lineage>
        <taxon>Archaea</taxon>
        <taxon>Methanobacteriati</taxon>
        <taxon>Methanobacteriota</taxon>
        <taxon>Stenosarchaea group</taxon>
        <taxon>Halobacteria</taxon>
        <taxon>Halorutilales</taxon>
        <taxon>Halorutilaceae</taxon>
        <taxon>Halorutilus</taxon>
    </lineage>
</organism>
<dbReference type="CDD" id="cd00371">
    <property type="entry name" value="HMA"/>
    <property type="match status" value="1"/>
</dbReference>
<keyword evidence="5" id="KW-0547">Nucleotide-binding</keyword>
<evidence type="ECO:0000256" key="9">
    <source>
        <dbReference type="ARBA" id="ARBA00023136"/>
    </source>
</evidence>
<dbReference type="PROSITE" id="PS50846">
    <property type="entry name" value="HMA_2"/>
    <property type="match status" value="1"/>
</dbReference>
<protein>
    <submittedName>
        <fullName evidence="12">Cation-translocating P-type ATPase</fullName>
    </submittedName>
</protein>
<dbReference type="PRINTS" id="PR00119">
    <property type="entry name" value="CATATPASE"/>
</dbReference>
<reference evidence="12" key="1">
    <citation type="submission" date="2022-09" db="EMBL/GenBank/DDBJ databases">
        <title>Haloadaptaus new haloarchaeum isolated from saline soil.</title>
        <authorList>
            <person name="Duran-Viseras A."/>
            <person name="Sanchez-Porro C."/>
            <person name="Ventosa A."/>
        </authorList>
    </citation>
    <scope>NUCLEOTIDE SEQUENCE</scope>
    <source>
        <strain evidence="12">F3-133</strain>
    </source>
</reference>
<proteinExistence type="inferred from homology"/>
<dbReference type="Gene3D" id="2.70.150.10">
    <property type="entry name" value="Calcium-transporting ATPase, cytoplasmic transduction domain A"/>
    <property type="match status" value="1"/>
</dbReference>
<dbReference type="Gene3D" id="3.40.50.1000">
    <property type="entry name" value="HAD superfamily/HAD-like"/>
    <property type="match status" value="1"/>
</dbReference>
<feature type="transmembrane region" description="Helical" evidence="10">
    <location>
        <begin position="329"/>
        <end position="348"/>
    </location>
</feature>
<evidence type="ECO:0000256" key="1">
    <source>
        <dbReference type="ARBA" id="ARBA00004141"/>
    </source>
</evidence>
<dbReference type="GO" id="GO:0019829">
    <property type="term" value="F:ATPase-coupled monoatomic cation transmembrane transporter activity"/>
    <property type="evidence" value="ECO:0007669"/>
    <property type="project" value="InterPro"/>
</dbReference>
<keyword evidence="4" id="KW-0479">Metal-binding</keyword>
<keyword evidence="13" id="KW-1185">Reference proteome</keyword>
<dbReference type="InterPro" id="IPR018303">
    <property type="entry name" value="ATPase_P-typ_P_site"/>
</dbReference>
<keyword evidence="7" id="KW-1278">Translocase</keyword>
<dbReference type="PANTHER" id="PTHR48085:SF5">
    <property type="entry name" value="CADMIUM_ZINC-TRANSPORTING ATPASE HMA4-RELATED"/>
    <property type="match status" value="1"/>
</dbReference>
<dbReference type="NCBIfam" id="TIGR01494">
    <property type="entry name" value="ATPase_P-type"/>
    <property type="match status" value="2"/>
</dbReference>
<dbReference type="InterPro" id="IPR008250">
    <property type="entry name" value="ATPase_P-typ_transduc_dom_A_sf"/>
</dbReference>
<dbReference type="InterPro" id="IPR036163">
    <property type="entry name" value="HMA_dom_sf"/>
</dbReference>